<feature type="transmembrane region" description="Helical" evidence="13">
    <location>
        <begin position="42"/>
        <end position="67"/>
    </location>
</feature>
<evidence type="ECO:0000256" key="12">
    <source>
        <dbReference type="ARBA" id="ARBA00037975"/>
    </source>
</evidence>
<dbReference type="PANTHER" id="PTHR30529">
    <property type="entry name" value="CYTOCHROME B561"/>
    <property type="match status" value="1"/>
</dbReference>
<evidence type="ECO:0000256" key="8">
    <source>
        <dbReference type="ARBA" id="ARBA00022982"/>
    </source>
</evidence>
<dbReference type="GO" id="GO:0020037">
    <property type="term" value="F:heme binding"/>
    <property type="evidence" value="ECO:0007669"/>
    <property type="project" value="TreeGrafter"/>
</dbReference>
<evidence type="ECO:0000256" key="11">
    <source>
        <dbReference type="ARBA" id="ARBA00023136"/>
    </source>
</evidence>
<dbReference type="Proteomes" id="UP000000245">
    <property type="component" value="Chromosome"/>
</dbReference>
<keyword evidence="10" id="KW-0408">Iron</keyword>
<evidence type="ECO:0000256" key="5">
    <source>
        <dbReference type="ARBA" id="ARBA00022617"/>
    </source>
</evidence>
<comment type="cofactor">
    <cofactor evidence="1">
        <name>heme b</name>
        <dbReference type="ChEBI" id="CHEBI:60344"/>
    </cofactor>
</comment>
<dbReference type="STRING" id="349163.Acry_1874"/>
<dbReference type="AlphaFoldDB" id="A5FZP4"/>
<dbReference type="InterPro" id="IPR052168">
    <property type="entry name" value="Cytochrome_b561_oxidase"/>
</dbReference>
<dbReference type="Pfam" id="PF01292">
    <property type="entry name" value="Ni_hydr_CYTB"/>
    <property type="match status" value="1"/>
</dbReference>
<dbReference type="eggNOG" id="COG3038">
    <property type="taxonomic scope" value="Bacteria"/>
</dbReference>
<proteinExistence type="inferred from homology"/>
<dbReference type="GO" id="GO:0005886">
    <property type="term" value="C:plasma membrane"/>
    <property type="evidence" value="ECO:0007669"/>
    <property type="project" value="UniProtKB-SubCell"/>
</dbReference>
<gene>
    <name evidence="15" type="ordered locus">Acry_1874</name>
</gene>
<evidence type="ECO:0000256" key="4">
    <source>
        <dbReference type="ARBA" id="ARBA00022475"/>
    </source>
</evidence>
<evidence type="ECO:0000256" key="6">
    <source>
        <dbReference type="ARBA" id="ARBA00022692"/>
    </source>
</evidence>
<keyword evidence="7" id="KW-0479">Metal-binding</keyword>
<feature type="transmembrane region" description="Helical" evidence="13">
    <location>
        <begin position="130"/>
        <end position="163"/>
    </location>
</feature>
<dbReference type="InterPro" id="IPR011577">
    <property type="entry name" value="Cyt_b561_bac/Ni-Hgenase"/>
</dbReference>
<feature type="transmembrane region" description="Helical" evidence="13">
    <location>
        <begin position="12"/>
        <end position="30"/>
    </location>
</feature>
<dbReference type="PANTHER" id="PTHR30529:SF1">
    <property type="entry name" value="CYTOCHROME B561 HOMOLOG 2"/>
    <property type="match status" value="1"/>
</dbReference>
<dbReference type="EMBL" id="CP000697">
    <property type="protein sequence ID" value="ABQ31076.1"/>
    <property type="molecule type" value="Genomic_DNA"/>
</dbReference>
<dbReference type="HOGENOM" id="CLU_095321_3_0_5"/>
<dbReference type="InterPro" id="IPR016174">
    <property type="entry name" value="Di-haem_cyt_TM"/>
</dbReference>
<evidence type="ECO:0000256" key="9">
    <source>
        <dbReference type="ARBA" id="ARBA00022989"/>
    </source>
</evidence>
<keyword evidence="4" id="KW-1003">Cell membrane</keyword>
<evidence type="ECO:0000313" key="16">
    <source>
        <dbReference type="Proteomes" id="UP000000245"/>
    </source>
</evidence>
<keyword evidence="8" id="KW-0249">Electron transport</keyword>
<evidence type="ECO:0000256" key="3">
    <source>
        <dbReference type="ARBA" id="ARBA00022448"/>
    </source>
</evidence>
<comment type="similarity">
    <text evidence="12">Belongs to the cytochrome b561 family.</text>
</comment>
<keyword evidence="16" id="KW-1185">Reference proteome</keyword>
<evidence type="ECO:0000259" key="14">
    <source>
        <dbReference type="Pfam" id="PF01292"/>
    </source>
</evidence>
<keyword evidence="5" id="KW-0349">Heme</keyword>
<evidence type="ECO:0000256" key="2">
    <source>
        <dbReference type="ARBA" id="ARBA00004651"/>
    </source>
</evidence>
<evidence type="ECO:0000313" key="15">
    <source>
        <dbReference type="EMBL" id="ABQ31076.1"/>
    </source>
</evidence>
<dbReference type="GO" id="GO:0046872">
    <property type="term" value="F:metal ion binding"/>
    <property type="evidence" value="ECO:0007669"/>
    <property type="project" value="UniProtKB-KW"/>
</dbReference>
<name>A5FZP4_ACICJ</name>
<evidence type="ECO:0000256" key="10">
    <source>
        <dbReference type="ARBA" id="ARBA00023004"/>
    </source>
</evidence>
<sequence>MTASSRHVYDRASLAFHWLTAILVGLNWALAEGRGFLPKGDARALVLSVHIATGFAIAAILLLRLAWRLTLGHKPPRLPGVLEAIGRLAHVLLYLLLALTVATGISRALGHGSRLFAWRLDVPMPAPLHAFLRAAGSIHGTIADALVILAGLHALAAIAHHALLRDDTLNRMLPLIGDRLRAPRPWTRHTERLLRRLGIHPTRAD</sequence>
<feature type="domain" description="Cytochrome b561 bacterial/Ni-hydrogenase" evidence="14">
    <location>
        <begin position="8"/>
        <end position="174"/>
    </location>
</feature>
<feature type="transmembrane region" description="Helical" evidence="13">
    <location>
        <begin position="88"/>
        <end position="110"/>
    </location>
</feature>
<keyword evidence="9 13" id="KW-1133">Transmembrane helix</keyword>
<dbReference type="GO" id="GO:0009055">
    <property type="term" value="F:electron transfer activity"/>
    <property type="evidence" value="ECO:0007669"/>
    <property type="project" value="InterPro"/>
</dbReference>
<accession>A5FZP4</accession>
<keyword evidence="6 13" id="KW-0812">Transmembrane</keyword>
<reference evidence="15 16" key="1">
    <citation type="submission" date="2007-05" db="EMBL/GenBank/DDBJ databases">
        <title>Complete sequence of chromosome of Acidiphilium cryptum JF-5.</title>
        <authorList>
            <consortium name="US DOE Joint Genome Institute"/>
            <person name="Copeland A."/>
            <person name="Lucas S."/>
            <person name="Lapidus A."/>
            <person name="Barry K."/>
            <person name="Detter J.C."/>
            <person name="Glavina del Rio T."/>
            <person name="Hammon N."/>
            <person name="Israni S."/>
            <person name="Dalin E."/>
            <person name="Tice H."/>
            <person name="Pitluck S."/>
            <person name="Sims D."/>
            <person name="Brettin T."/>
            <person name="Bruce D."/>
            <person name="Han C."/>
            <person name="Schmutz J."/>
            <person name="Larimer F."/>
            <person name="Land M."/>
            <person name="Hauser L."/>
            <person name="Kyrpides N."/>
            <person name="Kim E."/>
            <person name="Magnuson T."/>
            <person name="Richardson P."/>
        </authorList>
    </citation>
    <scope>NUCLEOTIDE SEQUENCE [LARGE SCALE GENOMIC DNA]</scope>
    <source>
        <strain evidence="15 16">JF-5</strain>
    </source>
</reference>
<dbReference type="SUPFAM" id="SSF81342">
    <property type="entry name" value="Transmembrane di-heme cytochromes"/>
    <property type="match status" value="1"/>
</dbReference>
<comment type="subcellular location">
    <subcellularLocation>
        <location evidence="2">Cell membrane</location>
        <topology evidence="2">Multi-pass membrane protein</topology>
    </subcellularLocation>
</comment>
<evidence type="ECO:0000256" key="1">
    <source>
        <dbReference type="ARBA" id="ARBA00001970"/>
    </source>
</evidence>
<keyword evidence="11 13" id="KW-0472">Membrane</keyword>
<evidence type="ECO:0000256" key="7">
    <source>
        <dbReference type="ARBA" id="ARBA00022723"/>
    </source>
</evidence>
<evidence type="ECO:0000256" key="13">
    <source>
        <dbReference type="SAM" id="Phobius"/>
    </source>
</evidence>
<dbReference type="RefSeq" id="WP_012039688.1">
    <property type="nucleotide sequence ID" value="NC_009484.1"/>
</dbReference>
<dbReference type="GO" id="GO:0022904">
    <property type="term" value="P:respiratory electron transport chain"/>
    <property type="evidence" value="ECO:0007669"/>
    <property type="project" value="InterPro"/>
</dbReference>
<keyword evidence="3" id="KW-0813">Transport</keyword>
<protein>
    <submittedName>
        <fullName evidence="15">Cytochrome B561</fullName>
    </submittedName>
</protein>
<dbReference type="KEGG" id="acr:Acry_1874"/>
<organism evidence="15 16">
    <name type="scientific">Acidiphilium cryptum (strain JF-5)</name>
    <dbReference type="NCBI Taxonomy" id="349163"/>
    <lineage>
        <taxon>Bacteria</taxon>
        <taxon>Pseudomonadati</taxon>
        <taxon>Pseudomonadota</taxon>
        <taxon>Alphaproteobacteria</taxon>
        <taxon>Acetobacterales</taxon>
        <taxon>Acidocellaceae</taxon>
        <taxon>Acidiphilium</taxon>
    </lineage>
</organism>